<sequence length="456" mass="49228">MTSAFPPPRCPAHNGRAQLYTPEFAADPAAVYARLREQHGSIAPVELAPGVPANLVISYAAALEVLREPSTFPRDPRRWEQSQPPDNPVLPMMGYRPNYLYTDGAVHARLRGAVTSSLGRVNPHLLRGYVEHLARGLIGKFAHLGSADLLGAYATSVALEVFNHLFGCPPGLGERLLAGVRGLFDLDDPERANREMGQAMAELIALKRREPGPDLPSWMMAHPSRLTDEELLHQMIPMLGAGTELEQNLIANGVRLLLSDDRFAGDLAGGSMPVEEAIDEILWTDPPMANFSATYPVADLDLFGTRLPADQPLLISFAAANTDPALEGSHRAGNRAHLAWSAGPHTCPAQVPARVIASAAIETLLDVLPDLRLAVPAGQLVWRQGPFHRALTALPVTFTPVTVPTSAVPPARVPDEGRWAAPSVSSAGISTAQTTGTARPSPRRWRNFLTGWWRGK</sequence>
<organism evidence="3 4">
    <name type="scientific">Amycolatopsis minnesotensis</name>
    <dbReference type="NCBI Taxonomy" id="337894"/>
    <lineage>
        <taxon>Bacteria</taxon>
        <taxon>Bacillati</taxon>
        <taxon>Actinomycetota</taxon>
        <taxon>Actinomycetes</taxon>
        <taxon>Pseudonocardiales</taxon>
        <taxon>Pseudonocardiaceae</taxon>
        <taxon>Amycolatopsis</taxon>
    </lineage>
</organism>
<proteinExistence type="inferred from homology"/>
<dbReference type="Gene3D" id="1.10.630.10">
    <property type="entry name" value="Cytochrome P450"/>
    <property type="match status" value="1"/>
</dbReference>
<evidence type="ECO:0000256" key="2">
    <source>
        <dbReference type="SAM" id="MobiDB-lite"/>
    </source>
</evidence>
<dbReference type="PANTHER" id="PTHR46696">
    <property type="entry name" value="P450, PUTATIVE (EUROFUNG)-RELATED"/>
    <property type="match status" value="1"/>
</dbReference>
<comment type="similarity">
    <text evidence="1">Belongs to the cytochrome P450 family.</text>
</comment>
<name>A0ABN2QUL7_9PSEU</name>
<dbReference type="CDD" id="cd20623">
    <property type="entry name" value="CYP_unk"/>
    <property type="match status" value="1"/>
</dbReference>
<evidence type="ECO:0000313" key="3">
    <source>
        <dbReference type="EMBL" id="GAA1958369.1"/>
    </source>
</evidence>
<dbReference type="Proteomes" id="UP001501116">
    <property type="component" value="Unassembled WGS sequence"/>
</dbReference>
<dbReference type="SUPFAM" id="SSF48264">
    <property type="entry name" value="Cytochrome P450"/>
    <property type="match status" value="1"/>
</dbReference>
<keyword evidence="4" id="KW-1185">Reference proteome</keyword>
<dbReference type="InterPro" id="IPR002397">
    <property type="entry name" value="Cyt_P450_B"/>
</dbReference>
<evidence type="ECO:0000256" key="1">
    <source>
        <dbReference type="ARBA" id="ARBA00010617"/>
    </source>
</evidence>
<dbReference type="InterPro" id="IPR036396">
    <property type="entry name" value="Cyt_P450_sf"/>
</dbReference>
<protein>
    <submittedName>
        <fullName evidence="3">Cytochrome P450</fullName>
    </submittedName>
</protein>
<accession>A0ABN2QUL7</accession>
<dbReference type="PANTHER" id="PTHR46696:SF1">
    <property type="entry name" value="CYTOCHROME P450 YJIB-RELATED"/>
    <property type="match status" value="1"/>
</dbReference>
<evidence type="ECO:0000313" key="4">
    <source>
        <dbReference type="Proteomes" id="UP001501116"/>
    </source>
</evidence>
<gene>
    <name evidence="3" type="ORF">GCM10009754_30800</name>
</gene>
<dbReference type="RefSeq" id="WP_344418179.1">
    <property type="nucleotide sequence ID" value="NZ_BAAANN010000011.1"/>
</dbReference>
<reference evidence="3 4" key="1">
    <citation type="journal article" date="2019" name="Int. J. Syst. Evol. Microbiol.">
        <title>The Global Catalogue of Microorganisms (GCM) 10K type strain sequencing project: providing services to taxonomists for standard genome sequencing and annotation.</title>
        <authorList>
            <consortium name="The Broad Institute Genomics Platform"/>
            <consortium name="The Broad Institute Genome Sequencing Center for Infectious Disease"/>
            <person name="Wu L."/>
            <person name="Ma J."/>
        </authorList>
    </citation>
    <scope>NUCLEOTIDE SEQUENCE [LARGE SCALE GENOMIC DNA]</scope>
    <source>
        <strain evidence="3 4">JCM 14545</strain>
    </source>
</reference>
<dbReference type="EMBL" id="BAAANN010000011">
    <property type="protein sequence ID" value="GAA1958369.1"/>
    <property type="molecule type" value="Genomic_DNA"/>
</dbReference>
<feature type="region of interest" description="Disordered" evidence="2">
    <location>
        <begin position="409"/>
        <end position="443"/>
    </location>
</feature>
<comment type="caution">
    <text evidence="3">The sequence shown here is derived from an EMBL/GenBank/DDBJ whole genome shotgun (WGS) entry which is preliminary data.</text>
</comment>
<feature type="compositionally biased region" description="Polar residues" evidence="2">
    <location>
        <begin position="423"/>
        <end position="438"/>
    </location>
</feature>
<dbReference type="PRINTS" id="PR00359">
    <property type="entry name" value="BP450"/>
</dbReference>